<keyword evidence="2" id="KW-1185">Reference proteome</keyword>
<reference evidence="1" key="1">
    <citation type="submission" date="2023-08" db="EMBL/GenBank/DDBJ databases">
        <authorList>
            <person name="Chen Y."/>
            <person name="Shah S."/>
            <person name="Dougan E. K."/>
            <person name="Thang M."/>
            <person name="Chan C."/>
        </authorList>
    </citation>
    <scope>NUCLEOTIDE SEQUENCE</scope>
</reference>
<name>A0AA36NJP7_9DINO</name>
<comment type="caution">
    <text evidence="1">The sequence shown here is derived from an EMBL/GenBank/DDBJ whole genome shotgun (WGS) entry which is preliminary data.</text>
</comment>
<proteinExistence type="predicted"/>
<dbReference type="AlphaFoldDB" id="A0AA36NJP7"/>
<evidence type="ECO:0000313" key="2">
    <source>
        <dbReference type="Proteomes" id="UP001178507"/>
    </source>
</evidence>
<dbReference type="Proteomes" id="UP001178507">
    <property type="component" value="Unassembled WGS sequence"/>
</dbReference>
<sequence>MGSINCEAAALDQVKGWTRSSVLALLLIAAAEYDLGDPSTMDKLQPLENALVWLVPSHISVNMDTAKQSYRNLCLSYRGSERQPPNSLQLALRFSQIIEMRDKQGVHNKLWTPEQRLQEVVDEFNETSGLQQKHRVDAERFRSLLNLISGSCEESRQVLRQHLNHHKWRESAFSVEQFKGSRWLVGATPKSTCPPDMKQALTVTPESQRMHFELIVHTFVEGGRKLRPSARSRTRAAPEVFDRHADYACIFATILTAARQLSTWTAEKEEQLYKLFLQKAYFTDIEAAIVAKLDSWRVSHLAVWADYVEPKVPTITISDSVDIGIAEDEAQAARFREVRAKLSSDMMAMAQWNARQEENRKRAHVISVLHEKSQVETGKKLADAYMEQWCSVSLTPGIGPKSPEAFLKAAARVPRTWRVVTVVTVIELCQVSPLDVRLILYVDCTKFGVMTQKEVNDVADTVEKHLNYGAGGGIAVILPPLLSGSTSGGSLRQDWRRIEDKMAANKVELRQFTLNLDLSELHRNRELPAAYLCFLGVQDHALPMKGTAHRAVKGVPTSGQDGVKANSLPGIDLLPNFKACLRGMSNALTSNLRFCASPLWQKQALAVKDFPFAIQEKDFIIPGDSLLHSNDQRRNLTDFQETAQWLGGVGVPKAIFKSLLGDDAKGRTKQVVAVIHMTSYDGCAELACLQLGLPVMGSTPVEANFQCASNAVRNQLLQAWKDNIQPMDKVAPRYRASPAQEEMPVSPERPTLEICQHQQGTLLLPRDIRQHFLQCPLWGPEWRDVLKDFDKAKTVAAAQEKHGKALAEMTVTGTPGCTLMLLEDHALFVCAQEAVSIDSSMAFLAHGAGTWLLGDKATKLKAEHPEKGFECKWNSDEDLVVLEADGADSPPCTLRKALQTVEKGGLVDFTLGGHSVTRPPEVAQGHADDKFTIVATNDILWKANNVAIKSLKSHNVASTFTKAKLEKVWRIRVYNSDKTIAAAKPLWFLPAGLSLGKDECKRIV</sequence>
<organism evidence="1 2">
    <name type="scientific">Effrenium voratum</name>
    <dbReference type="NCBI Taxonomy" id="2562239"/>
    <lineage>
        <taxon>Eukaryota</taxon>
        <taxon>Sar</taxon>
        <taxon>Alveolata</taxon>
        <taxon>Dinophyceae</taxon>
        <taxon>Suessiales</taxon>
        <taxon>Symbiodiniaceae</taxon>
        <taxon>Effrenium</taxon>
    </lineage>
</organism>
<gene>
    <name evidence="1" type="ORF">EVOR1521_LOCUS28628</name>
</gene>
<dbReference type="EMBL" id="CAUJNA010003644">
    <property type="protein sequence ID" value="CAJ1406746.1"/>
    <property type="molecule type" value="Genomic_DNA"/>
</dbReference>
<accession>A0AA36NJP7</accession>
<evidence type="ECO:0000313" key="1">
    <source>
        <dbReference type="EMBL" id="CAJ1406746.1"/>
    </source>
</evidence>
<protein>
    <submittedName>
        <fullName evidence="1">Uncharacterized protein</fullName>
    </submittedName>
</protein>